<sequence>MLTVVAEICVKPGALLNKWILCCGTMKTVVSDNIKSMRYMLAYDGVLSGISVFYQNSADKTE</sequence>
<dbReference type="Proteomes" id="UP000192380">
    <property type="component" value="Chromosome"/>
</dbReference>
<proteinExistence type="predicted"/>
<dbReference type="EMBL" id="CP017581">
    <property type="protein sequence ID" value="ARF51454.1"/>
    <property type="molecule type" value="Genomic_DNA"/>
</dbReference>
<evidence type="ECO:0000313" key="1">
    <source>
        <dbReference type="EMBL" id="ARF51454.1"/>
    </source>
</evidence>
<accession>A0ABM6KAM5</accession>
<name>A0ABM6KAM5_PANSE</name>
<keyword evidence="2" id="KW-1185">Reference proteome</keyword>
<gene>
    <name evidence="1" type="ORF">DSJ_20485</name>
</gene>
<reference evidence="1 2" key="1">
    <citation type="submission" date="2016-10" db="EMBL/GenBank/DDBJ databases">
        <title>Complete Genome Assembly of Pantoea stewartii subsp. stewartii DC283, a Corn Pathogen.</title>
        <authorList>
            <person name="Duong D.A."/>
            <person name="Stevens A.M."/>
            <person name="Jensen R.V."/>
        </authorList>
    </citation>
    <scope>NUCLEOTIDE SEQUENCE [LARGE SCALE GENOMIC DNA]</scope>
    <source>
        <strain evidence="1 2">DC283</strain>
    </source>
</reference>
<organism evidence="1 2">
    <name type="scientific">Pantoea stewartii subsp. stewartii DC283</name>
    <dbReference type="NCBI Taxonomy" id="660596"/>
    <lineage>
        <taxon>Bacteria</taxon>
        <taxon>Pseudomonadati</taxon>
        <taxon>Pseudomonadota</taxon>
        <taxon>Gammaproteobacteria</taxon>
        <taxon>Enterobacterales</taxon>
        <taxon>Erwiniaceae</taxon>
        <taxon>Pantoea</taxon>
    </lineage>
</organism>
<evidence type="ECO:0000313" key="2">
    <source>
        <dbReference type="Proteomes" id="UP000192380"/>
    </source>
</evidence>
<dbReference type="RefSeq" id="WP_044241463.1">
    <property type="nucleotide sequence ID" value="NZ_AHIE01000002.1"/>
</dbReference>
<protein>
    <submittedName>
        <fullName evidence="1">Uncharacterized protein</fullName>
    </submittedName>
</protein>